<evidence type="ECO:0000259" key="13">
    <source>
        <dbReference type="Pfam" id="PF07715"/>
    </source>
</evidence>
<evidence type="ECO:0000313" key="14">
    <source>
        <dbReference type="EMBL" id="MBB4084177.1"/>
    </source>
</evidence>
<evidence type="ECO:0000313" key="15">
    <source>
        <dbReference type="Proteomes" id="UP000529946"/>
    </source>
</evidence>
<dbReference type="Gene3D" id="2.170.130.10">
    <property type="entry name" value="TonB-dependent receptor, plug domain"/>
    <property type="match status" value="1"/>
</dbReference>
<evidence type="ECO:0000256" key="1">
    <source>
        <dbReference type="ARBA" id="ARBA00004571"/>
    </source>
</evidence>
<feature type="domain" description="TonB-dependent receptor-like beta-barrel" evidence="12">
    <location>
        <begin position="246"/>
        <end position="642"/>
    </location>
</feature>
<sequence>MLQVPPPPAQLPEVVVTAARLPPAAGEAAFSVIRIDAAELTTQQRLDEALATVPAVSLFRRTSSLSANPTTQGISLRAIAPSGAGRTLVTLDGVPLNDPFGGWVIWSQVPTESLSSLDIVRGSGAGPYGAGALTGVITLRERDDGWTVDGALAERGGLRLAGSGAAGVGPVRIVGSVLHEASDGYVPVRGPDAGAADTPLDLDVLSSALRADIPVAAATVSLRASAFEEDRGSGLAGARATASGNAVSATAAVQPDADSPGWRLQVWRRESDLANTSVAVAADRSSTTPANDQYATPATGWGLNAALRRVVVSGIARVEWEVGVDARFNEGQTNELFRYMGGAFTRDRAAGGETSVAGVYAEGAWDDSGPWLVAGGLRWDAWTNTDGFRLERDLATGAPTLNETDPDRSGDVVSARLGVRRALGEDQALRISAYTGFRPATLNELHRPFRVGNDLTEANAALEPERLTGVEAGWSWTGDRASLGATLFRTQIEDAIVNVTIGEGPATFPRAGFVPLGGVLRQRQNAGTIEATGLEIEAEADVTDALSVRAALSATDARVDGGAMAPQLTGLRPAQAPVWSAVAGVDWQATDRLTLSADLRWESKRYEDDLNSRVLAAAGTIDLRADWALNAATTLWVAADNLLDEYVEVSETGTGVAGFGPPRTVGIGVTLSR</sequence>
<dbReference type="PROSITE" id="PS52016">
    <property type="entry name" value="TONB_DEPENDENT_REC_3"/>
    <property type="match status" value="1"/>
</dbReference>
<organism evidence="14 15">
    <name type="scientific">Brevundimonas lenta</name>
    <dbReference type="NCBI Taxonomy" id="424796"/>
    <lineage>
        <taxon>Bacteria</taxon>
        <taxon>Pseudomonadati</taxon>
        <taxon>Pseudomonadota</taxon>
        <taxon>Alphaproteobacteria</taxon>
        <taxon>Caulobacterales</taxon>
        <taxon>Caulobacteraceae</taxon>
        <taxon>Brevundimonas</taxon>
    </lineage>
</organism>
<keyword evidence="7 10" id="KW-0472">Membrane</keyword>
<dbReference type="InterPro" id="IPR037066">
    <property type="entry name" value="Plug_dom_sf"/>
</dbReference>
<keyword evidence="8 14" id="KW-0675">Receptor</keyword>
<dbReference type="InterPro" id="IPR000531">
    <property type="entry name" value="Beta-barrel_TonB"/>
</dbReference>
<dbReference type="Proteomes" id="UP000529946">
    <property type="component" value="Unassembled WGS sequence"/>
</dbReference>
<keyword evidence="2 10" id="KW-0813">Transport</keyword>
<evidence type="ECO:0000256" key="8">
    <source>
        <dbReference type="ARBA" id="ARBA00023170"/>
    </source>
</evidence>
<dbReference type="InterPro" id="IPR036942">
    <property type="entry name" value="Beta-barrel_TonB_sf"/>
</dbReference>
<keyword evidence="15" id="KW-1185">Reference proteome</keyword>
<dbReference type="GO" id="GO:0009279">
    <property type="term" value="C:cell outer membrane"/>
    <property type="evidence" value="ECO:0007669"/>
    <property type="project" value="UniProtKB-SubCell"/>
</dbReference>
<comment type="caution">
    <text evidence="14">The sequence shown here is derived from an EMBL/GenBank/DDBJ whole genome shotgun (WGS) entry which is preliminary data.</text>
</comment>
<dbReference type="InterPro" id="IPR012910">
    <property type="entry name" value="Plug_dom"/>
</dbReference>
<dbReference type="EMBL" id="JACIDM010000003">
    <property type="protein sequence ID" value="MBB4084177.1"/>
    <property type="molecule type" value="Genomic_DNA"/>
</dbReference>
<dbReference type="GO" id="GO:0044718">
    <property type="term" value="P:siderophore transmembrane transport"/>
    <property type="evidence" value="ECO:0007669"/>
    <property type="project" value="TreeGrafter"/>
</dbReference>
<gene>
    <name evidence="14" type="ORF">GGR12_003065</name>
</gene>
<comment type="similarity">
    <text evidence="10 11">Belongs to the TonB-dependent receptor family.</text>
</comment>
<dbReference type="PANTHER" id="PTHR30069">
    <property type="entry name" value="TONB-DEPENDENT OUTER MEMBRANE RECEPTOR"/>
    <property type="match status" value="1"/>
</dbReference>
<keyword evidence="4 10" id="KW-0812">Transmembrane</keyword>
<proteinExistence type="inferred from homology"/>
<keyword evidence="5" id="KW-0732">Signal</keyword>
<evidence type="ECO:0000259" key="12">
    <source>
        <dbReference type="Pfam" id="PF00593"/>
    </source>
</evidence>
<dbReference type="SUPFAM" id="SSF56935">
    <property type="entry name" value="Porins"/>
    <property type="match status" value="1"/>
</dbReference>
<dbReference type="Gene3D" id="2.40.170.20">
    <property type="entry name" value="TonB-dependent receptor, beta-barrel domain"/>
    <property type="match status" value="1"/>
</dbReference>
<dbReference type="PANTHER" id="PTHR30069:SF29">
    <property type="entry name" value="HEMOGLOBIN AND HEMOGLOBIN-HAPTOGLOBIN-BINDING PROTEIN 1-RELATED"/>
    <property type="match status" value="1"/>
</dbReference>
<dbReference type="AlphaFoldDB" id="A0A7W6JHE9"/>
<dbReference type="InterPro" id="IPR039426">
    <property type="entry name" value="TonB-dep_rcpt-like"/>
</dbReference>
<name>A0A7W6JHE9_9CAUL</name>
<evidence type="ECO:0000256" key="7">
    <source>
        <dbReference type="ARBA" id="ARBA00023136"/>
    </source>
</evidence>
<accession>A0A7W6JHE9</accession>
<evidence type="ECO:0000256" key="6">
    <source>
        <dbReference type="ARBA" id="ARBA00023077"/>
    </source>
</evidence>
<evidence type="ECO:0000256" key="9">
    <source>
        <dbReference type="ARBA" id="ARBA00023237"/>
    </source>
</evidence>
<dbReference type="CDD" id="cd01347">
    <property type="entry name" value="ligand_gated_channel"/>
    <property type="match status" value="1"/>
</dbReference>
<dbReference type="GO" id="GO:0015344">
    <property type="term" value="F:siderophore uptake transmembrane transporter activity"/>
    <property type="evidence" value="ECO:0007669"/>
    <property type="project" value="TreeGrafter"/>
</dbReference>
<dbReference type="Pfam" id="PF07715">
    <property type="entry name" value="Plug"/>
    <property type="match status" value="1"/>
</dbReference>
<keyword evidence="6 11" id="KW-0798">TonB box</keyword>
<evidence type="ECO:0000256" key="3">
    <source>
        <dbReference type="ARBA" id="ARBA00022452"/>
    </source>
</evidence>
<evidence type="ECO:0000256" key="4">
    <source>
        <dbReference type="ARBA" id="ARBA00022692"/>
    </source>
</evidence>
<evidence type="ECO:0000256" key="10">
    <source>
        <dbReference type="PROSITE-ProRule" id="PRU01360"/>
    </source>
</evidence>
<keyword evidence="3 10" id="KW-1134">Transmembrane beta strand</keyword>
<evidence type="ECO:0000256" key="11">
    <source>
        <dbReference type="RuleBase" id="RU003357"/>
    </source>
</evidence>
<keyword evidence="9 10" id="KW-0998">Cell outer membrane</keyword>
<protein>
    <submittedName>
        <fullName evidence="14">Outer membrane receptor protein involved in Fe transport</fullName>
    </submittedName>
</protein>
<comment type="subcellular location">
    <subcellularLocation>
        <location evidence="1 10">Cell outer membrane</location>
        <topology evidence="1 10">Multi-pass membrane protein</topology>
    </subcellularLocation>
</comment>
<evidence type="ECO:0000256" key="5">
    <source>
        <dbReference type="ARBA" id="ARBA00022729"/>
    </source>
</evidence>
<feature type="domain" description="TonB-dependent receptor plug" evidence="13">
    <location>
        <begin position="28"/>
        <end position="136"/>
    </location>
</feature>
<evidence type="ECO:0000256" key="2">
    <source>
        <dbReference type="ARBA" id="ARBA00022448"/>
    </source>
</evidence>
<reference evidence="14 15" key="1">
    <citation type="submission" date="2020-08" db="EMBL/GenBank/DDBJ databases">
        <title>Genomic Encyclopedia of Type Strains, Phase IV (KMG-IV): sequencing the most valuable type-strain genomes for metagenomic binning, comparative biology and taxonomic classification.</title>
        <authorList>
            <person name="Goeker M."/>
        </authorList>
    </citation>
    <scope>NUCLEOTIDE SEQUENCE [LARGE SCALE GENOMIC DNA]</scope>
    <source>
        <strain evidence="14 15">DSM 23960</strain>
    </source>
</reference>
<dbReference type="RefSeq" id="WP_183205413.1">
    <property type="nucleotide sequence ID" value="NZ_BAAAER010000003.1"/>
</dbReference>
<dbReference type="Pfam" id="PF00593">
    <property type="entry name" value="TonB_dep_Rec_b-barrel"/>
    <property type="match status" value="1"/>
</dbReference>